<keyword evidence="3" id="KW-1185">Reference proteome</keyword>
<dbReference type="Proteomes" id="UP000800200">
    <property type="component" value="Unassembled WGS sequence"/>
</dbReference>
<dbReference type="OrthoDB" id="9997739at2759"/>
<evidence type="ECO:0000313" key="3">
    <source>
        <dbReference type="Proteomes" id="UP000800200"/>
    </source>
</evidence>
<accession>A0A6A6ENT1</accession>
<feature type="compositionally biased region" description="Basic and acidic residues" evidence="1">
    <location>
        <begin position="10"/>
        <end position="24"/>
    </location>
</feature>
<sequence>MDAQGKGLRRIGESLEQRRRERTEKAIEQENVGRNMNFRKRFLTKNYECNVETTQGFTLQGNSLPIQNFTRIFLAHAQLYCVADTYLTLTLLKLHKTLKNFMLYPTRVGDTINIVRFAYSSIPDRNDDEKVDILRELLVEYMVLEATRVGSTEEFEELPKEDDGFVVDFWRAVSVES</sequence>
<protein>
    <submittedName>
        <fullName evidence="2">Uncharacterized protein</fullName>
    </submittedName>
</protein>
<reference evidence="2" key="1">
    <citation type="journal article" date="2020" name="Stud. Mycol.">
        <title>101 Dothideomycetes genomes: a test case for predicting lifestyles and emergence of pathogens.</title>
        <authorList>
            <person name="Haridas S."/>
            <person name="Albert R."/>
            <person name="Binder M."/>
            <person name="Bloem J."/>
            <person name="Labutti K."/>
            <person name="Salamov A."/>
            <person name="Andreopoulos B."/>
            <person name="Baker S."/>
            <person name="Barry K."/>
            <person name="Bills G."/>
            <person name="Bluhm B."/>
            <person name="Cannon C."/>
            <person name="Castanera R."/>
            <person name="Culley D."/>
            <person name="Daum C."/>
            <person name="Ezra D."/>
            <person name="Gonzalez J."/>
            <person name="Henrissat B."/>
            <person name="Kuo A."/>
            <person name="Liang C."/>
            <person name="Lipzen A."/>
            <person name="Lutzoni F."/>
            <person name="Magnuson J."/>
            <person name="Mondo S."/>
            <person name="Nolan M."/>
            <person name="Ohm R."/>
            <person name="Pangilinan J."/>
            <person name="Park H.-J."/>
            <person name="Ramirez L."/>
            <person name="Alfaro M."/>
            <person name="Sun H."/>
            <person name="Tritt A."/>
            <person name="Yoshinaga Y."/>
            <person name="Zwiers L.-H."/>
            <person name="Turgeon B."/>
            <person name="Goodwin S."/>
            <person name="Spatafora J."/>
            <person name="Crous P."/>
            <person name="Grigoriev I."/>
        </authorList>
    </citation>
    <scope>NUCLEOTIDE SEQUENCE</scope>
    <source>
        <strain evidence="2">CBS 207.26</strain>
    </source>
</reference>
<evidence type="ECO:0000256" key="1">
    <source>
        <dbReference type="SAM" id="MobiDB-lite"/>
    </source>
</evidence>
<dbReference type="AlphaFoldDB" id="A0A6A6ENT1"/>
<gene>
    <name evidence="2" type="ORF">K469DRAFT_653905</name>
</gene>
<feature type="region of interest" description="Disordered" evidence="1">
    <location>
        <begin position="1"/>
        <end position="24"/>
    </location>
</feature>
<organism evidence="2 3">
    <name type="scientific">Zopfia rhizophila CBS 207.26</name>
    <dbReference type="NCBI Taxonomy" id="1314779"/>
    <lineage>
        <taxon>Eukaryota</taxon>
        <taxon>Fungi</taxon>
        <taxon>Dikarya</taxon>
        <taxon>Ascomycota</taxon>
        <taxon>Pezizomycotina</taxon>
        <taxon>Dothideomycetes</taxon>
        <taxon>Dothideomycetes incertae sedis</taxon>
        <taxon>Zopfiaceae</taxon>
        <taxon>Zopfia</taxon>
    </lineage>
</organism>
<name>A0A6A6ENT1_9PEZI</name>
<evidence type="ECO:0000313" key="2">
    <source>
        <dbReference type="EMBL" id="KAF2192419.1"/>
    </source>
</evidence>
<dbReference type="EMBL" id="ML994615">
    <property type="protein sequence ID" value="KAF2192419.1"/>
    <property type="molecule type" value="Genomic_DNA"/>
</dbReference>
<proteinExistence type="predicted"/>